<keyword evidence="5 7" id="KW-1133">Transmembrane helix</keyword>
<evidence type="ECO:0000256" key="4">
    <source>
        <dbReference type="ARBA" id="ARBA00022692"/>
    </source>
</evidence>
<gene>
    <name evidence="8" type="ORF">CXU22_00685</name>
</gene>
<feature type="transmembrane region" description="Helical" evidence="7">
    <location>
        <begin position="98"/>
        <end position="121"/>
    </location>
</feature>
<feature type="transmembrane region" description="Helical" evidence="7">
    <location>
        <begin position="239"/>
        <end position="258"/>
    </location>
</feature>
<evidence type="ECO:0000313" key="9">
    <source>
        <dbReference type="Proteomes" id="UP000236000"/>
    </source>
</evidence>
<sequence length="471" mass="51774">MSRAFPFELTEKRTQVSSDELPPMQMMTRPAPAVSSATVPVKTMLAEVRRPLGPVWWCVFLASALLAAWGVGWSSWRIAAEGVGVLGLNNNVVWGLDIVHFVFWIGLGHAGTLISAVLLLTRQSWRSPIARGAEQMTLCAVICAAVFPVVHVGRVWMAWMASPLPEVSGIWPDMASPLMWDVMAVSTYFLLSVLYWYIGLIPDFALLRDCCTGRLRRRYGWLALGWQGTGRQWRAYEKASLLFAVILTPLVVSVHSVVSFDFSVTQVPGWHQSIFPPYFVGGAILSGMAMVQLILLGVRRLMSGSGVRQAITPAILDLSSRFVLALSLVMGAMYLWEHMAVLLNGGGPELFPGRNPVNAVFLAAMVAGNVLLPQLFWFRSLRTSRWVIAVVALGVLAGMWMERFWIVVNSLKASLLAANIGDYYPSLTDLAMMAGSAGLFTALYMALVRVTPFFSLCDVREQQSLNKEGGA</sequence>
<protein>
    <submittedName>
        <fullName evidence="8">Hydrogenase</fullName>
    </submittedName>
</protein>
<dbReference type="EMBL" id="PJKA01000002">
    <property type="protein sequence ID" value="PNC20332.1"/>
    <property type="molecule type" value="Genomic_DNA"/>
</dbReference>
<comment type="caution">
    <text evidence="8">The sequence shown here is derived from an EMBL/GenBank/DDBJ whole genome shotgun (WGS) entry which is preliminary data.</text>
</comment>
<reference evidence="8 9" key="1">
    <citation type="journal article" date="2017" name="BMC Genomics">
        <title>Genome sequencing of 39 Akkermansia muciniphila isolates reveals its population structure, genomic and functional diverisity, and global distribution in mammalian gut microbiotas.</title>
        <authorList>
            <person name="Guo X."/>
            <person name="Li S."/>
            <person name="Zhang J."/>
            <person name="Wu F."/>
            <person name="Li X."/>
            <person name="Wu D."/>
            <person name="Zhang M."/>
            <person name="Ou Z."/>
            <person name="Jie Z."/>
            <person name="Yan Q."/>
            <person name="Li P."/>
            <person name="Yi J."/>
            <person name="Peng Y."/>
        </authorList>
    </citation>
    <scope>NUCLEOTIDE SEQUENCE [LARGE SCALE GENOMIC DNA]</scope>
    <source>
        <strain evidence="8 9">GP24</strain>
    </source>
</reference>
<dbReference type="AlphaFoldDB" id="A0A2N8HH03"/>
<dbReference type="GO" id="GO:0005886">
    <property type="term" value="C:plasma membrane"/>
    <property type="evidence" value="ECO:0007669"/>
    <property type="project" value="UniProtKB-SubCell"/>
</dbReference>
<organism evidence="8 9">
    <name type="scientific">Akkermansia muciniphila</name>
    <dbReference type="NCBI Taxonomy" id="239935"/>
    <lineage>
        <taxon>Bacteria</taxon>
        <taxon>Pseudomonadati</taxon>
        <taxon>Verrucomicrobiota</taxon>
        <taxon>Verrucomicrobiia</taxon>
        <taxon>Verrucomicrobiales</taxon>
        <taxon>Akkermansiaceae</taxon>
        <taxon>Akkermansia</taxon>
    </lineage>
</organism>
<dbReference type="PANTHER" id="PTHR43044:SF2">
    <property type="entry name" value="POLYSULPHIDE REDUCTASE NRFD"/>
    <property type="match status" value="1"/>
</dbReference>
<comment type="similarity">
    <text evidence="2">Belongs to the NrfD family.</text>
</comment>
<dbReference type="InterPro" id="IPR005614">
    <property type="entry name" value="NrfD-like"/>
</dbReference>
<feature type="transmembrane region" description="Helical" evidence="7">
    <location>
        <begin position="54"/>
        <end position="78"/>
    </location>
</feature>
<accession>A0A2N8HH03</accession>
<keyword evidence="3" id="KW-1003">Cell membrane</keyword>
<evidence type="ECO:0000256" key="6">
    <source>
        <dbReference type="ARBA" id="ARBA00023136"/>
    </source>
</evidence>
<feature type="transmembrane region" description="Helical" evidence="7">
    <location>
        <begin position="278"/>
        <end position="298"/>
    </location>
</feature>
<dbReference type="OrthoDB" id="9768846at2"/>
<dbReference type="RefSeq" id="WP_102711513.1">
    <property type="nucleotide sequence ID" value="NZ_PJKA01000002.1"/>
</dbReference>
<feature type="transmembrane region" description="Helical" evidence="7">
    <location>
        <begin position="318"/>
        <end position="336"/>
    </location>
</feature>
<keyword evidence="4 7" id="KW-0812">Transmembrane</keyword>
<feature type="transmembrane region" description="Helical" evidence="7">
    <location>
        <begin position="177"/>
        <end position="198"/>
    </location>
</feature>
<dbReference type="PANTHER" id="PTHR43044">
    <property type="match status" value="1"/>
</dbReference>
<proteinExistence type="inferred from homology"/>
<evidence type="ECO:0000313" key="8">
    <source>
        <dbReference type="EMBL" id="PNC20332.1"/>
    </source>
</evidence>
<dbReference type="Proteomes" id="UP000236000">
    <property type="component" value="Unassembled WGS sequence"/>
</dbReference>
<comment type="subcellular location">
    <subcellularLocation>
        <location evidence="1">Cell membrane</location>
        <topology evidence="1">Multi-pass membrane protein</topology>
    </subcellularLocation>
</comment>
<evidence type="ECO:0000256" key="2">
    <source>
        <dbReference type="ARBA" id="ARBA00008929"/>
    </source>
</evidence>
<feature type="transmembrane region" description="Helical" evidence="7">
    <location>
        <begin position="356"/>
        <end position="378"/>
    </location>
</feature>
<evidence type="ECO:0000256" key="5">
    <source>
        <dbReference type="ARBA" id="ARBA00022989"/>
    </source>
</evidence>
<feature type="transmembrane region" description="Helical" evidence="7">
    <location>
        <begin position="385"/>
        <end position="406"/>
    </location>
</feature>
<keyword evidence="6 7" id="KW-0472">Membrane</keyword>
<name>A0A2N8HH03_9BACT</name>
<feature type="transmembrane region" description="Helical" evidence="7">
    <location>
        <begin position="133"/>
        <end position="157"/>
    </location>
</feature>
<evidence type="ECO:0000256" key="1">
    <source>
        <dbReference type="ARBA" id="ARBA00004651"/>
    </source>
</evidence>
<feature type="transmembrane region" description="Helical" evidence="7">
    <location>
        <begin position="426"/>
        <end position="447"/>
    </location>
</feature>
<evidence type="ECO:0000256" key="3">
    <source>
        <dbReference type="ARBA" id="ARBA00022475"/>
    </source>
</evidence>
<dbReference type="Pfam" id="PF03916">
    <property type="entry name" value="NrfD"/>
    <property type="match status" value="1"/>
</dbReference>
<evidence type="ECO:0000256" key="7">
    <source>
        <dbReference type="SAM" id="Phobius"/>
    </source>
</evidence>